<dbReference type="PANTHER" id="PTHR43005">
    <property type="entry name" value="BLR7065 PROTEIN"/>
    <property type="match status" value="1"/>
</dbReference>
<feature type="transmembrane region" description="Helical" evidence="7">
    <location>
        <begin position="93"/>
        <end position="114"/>
    </location>
</feature>
<feature type="region of interest" description="Disordered" evidence="8">
    <location>
        <begin position="1"/>
        <end position="20"/>
    </location>
</feature>
<dbReference type="Proteomes" id="UP000006158">
    <property type="component" value="Chromosome"/>
</dbReference>
<dbReference type="GO" id="GO:0005886">
    <property type="term" value="C:plasma membrane"/>
    <property type="evidence" value="ECO:0007669"/>
    <property type="project" value="UniProtKB-SubCell"/>
</dbReference>
<evidence type="ECO:0000256" key="4">
    <source>
        <dbReference type="ARBA" id="ARBA00022692"/>
    </source>
</evidence>
<feature type="transmembrane region" description="Helical" evidence="7">
    <location>
        <begin position="126"/>
        <end position="147"/>
    </location>
</feature>
<evidence type="ECO:0000256" key="3">
    <source>
        <dbReference type="ARBA" id="ARBA00022475"/>
    </source>
</evidence>
<evidence type="ECO:0000256" key="8">
    <source>
        <dbReference type="SAM" id="MobiDB-lite"/>
    </source>
</evidence>
<accession>I7FDA9</accession>
<dbReference type="PATRIC" id="fig|246196.56.peg.3112"/>
<reference evidence="10 11" key="1">
    <citation type="journal article" date="2007" name="Genome Biol.">
        <title>Interrupted coding sequences in Mycobacterium smegmatis: authentic mutations or sequencing errors?</title>
        <authorList>
            <person name="Deshayes C."/>
            <person name="Perrodou E."/>
            <person name="Gallien S."/>
            <person name="Euphrasie D."/>
            <person name="Schaeffer C."/>
            <person name="Van-Dorsselaer A."/>
            <person name="Poch O."/>
            <person name="Lecompte O."/>
            <person name="Reyrat J.M."/>
        </authorList>
    </citation>
    <scope>NUCLEOTIDE SEQUENCE [LARGE SCALE GENOMIC DNA]</scope>
    <source>
        <strain evidence="11">ATCC 700084 / mc(2)155</strain>
    </source>
</reference>
<dbReference type="CDD" id="cd06261">
    <property type="entry name" value="TM_PBP2"/>
    <property type="match status" value="1"/>
</dbReference>
<reference evidence="10 11" key="2">
    <citation type="journal article" date="2009" name="Genome Res.">
        <title>Ortho-proteogenomics: multiple proteomes investigation through orthology and a new MS-based protocol.</title>
        <authorList>
            <person name="Gallien S."/>
            <person name="Perrodou E."/>
            <person name="Carapito C."/>
            <person name="Deshayes C."/>
            <person name="Reyrat J.M."/>
            <person name="Van Dorsselaer A."/>
            <person name="Poch O."/>
            <person name="Schaeffer C."/>
            <person name="Lecompte O."/>
        </authorList>
    </citation>
    <scope>NUCLEOTIDE SEQUENCE [LARGE SCALE GENOMIC DNA]</scope>
    <source>
        <strain evidence="11">ATCC 700084 / mc(2)155</strain>
    </source>
</reference>
<evidence type="ECO:0000256" key="2">
    <source>
        <dbReference type="ARBA" id="ARBA00022448"/>
    </source>
</evidence>
<dbReference type="EMBL" id="CP001663">
    <property type="protein sequence ID" value="AFP39495.1"/>
    <property type="molecule type" value="Genomic_DNA"/>
</dbReference>
<evidence type="ECO:0000256" key="6">
    <source>
        <dbReference type="ARBA" id="ARBA00023136"/>
    </source>
</evidence>
<proteinExistence type="inferred from homology"/>
<evidence type="ECO:0000313" key="11">
    <source>
        <dbReference type="Proteomes" id="UP000006158"/>
    </source>
</evidence>
<dbReference type="SUPFAM" id="SSF161098">
    <property type="entry name" value="MetI-like"/>
    <property type="match status" value="1"/>
</dbReference>
<dbReference type="AlphaFoldDB" id="I7FDA9"/>
<comment type="subcellular location">
    <subcellularLocation>
        <location evidence="1 7">Cell membrane</location>
        <topology evidence="1 7">Multi-pass membrane protein</topology>
    </subcellularLocation>
</comment>
<evidence type="ECO:0000313" key="10">
    <source>
        <dbReference type="EMBL" id="AFP39495.1"/>
    </source>
</evidence>
<protein>
    <submittedName>
        <fullName evidence="10">Binding-protein-dependent transport systems inner membrane component</fullName>
    </submittedName>
</protein>
<feature type="transmembrane region" description="Helical" evidence="7">
    <location>
        <begin position="222"/>
        <end position="240"/>
    </location>
</feature>
<dbReference type="InterPro" id="IPR000515">
    <property type="entry name" value="MetI-like"/>
</dbReference>
<comment type="similarity">
    <text evidence="7">Belongs to the binding-protein-dependent transport system permease family.</text>
</comment>
<gene>
    <name evidence="10" type="ordered locus">MSMEI_3031</name>
</gene>
<sequence length="313" mass="34594">MTPRPRWSGSRSDLGEPGGHVEKRPQMKFKYGMLMPLLALFAVAVGFPLCYAAYLSVTDYKLTDREPPDFVGTANFATALSNPAFWEAFATTATYVVIAVCGELVIGFALALALHQQRWAKDLSRAIVLAPMFITPIAVGLIFRFLLNDQIGAVPALLHAVGADHDFFGSGRALLTLAFIDIWQWTPFMVLLILAGLESMPKQPMEAARVDGAGPVYRLRRVLIPMLAPVLTVAVLLRGLDALRVFEYVYATTRGGPGTETQTLQYYMYLEGIQFFRLAQASAMAFIVLVLVLAVIVVAFRTMERTRERTPSR</sequence>
<evidence type="ECO:0000256" key="1">
    <source>
        <dbReference type="ARBA" id="ARBA00004651"/>
    </source>
</evidence>
<dbReference type="GO" id="GO:0055085">
    <property type="term" value="P:transmembrane transport"/>
    <property type="evidence" value="ECO:0007669"/>
    <property type="project" value="InterPro"/>
</dbReference>
<dbReference type="Gene3D" id="1.10.3720.10">
    <property type="entry name" value="MetI-like"/>
    <property type="match status" value="1"/>
</dbReference>
<keyword evidence="6 7" id="KW-0472">Membrane</keyword>
<dbReference type="KEGG" id="msg:MSMEI_3031"/>
<dbReference type="InterPro" id="IPR035906">
    <property type="entry name" value="MetI-like_sf"/>
</dbReference>
<evidence type="ECO:0000259" key="9">
    <source>
        <dbReference type="PROSITE" id="PS50928"/>
    </source>
</evidence>
<evidence type="ECO:0000256" key="7">
    <source>
        <dbReference type="RuleBase" id="RU363032"/>
    </source>
</evidence>
<feature type="transmembrane region" description="Helical" evidence="7">
    <location>
        <begin position="278"/>
        <end position="300"/>
    </location>
</feature>
<feature type="transmembrane region" description="Helical" evidence="7">
    <location>
        <begin position="182"/>
        <end position="201"/>
    </location>
</feature>
<dbReference type="PROSITE" id="PS50928">
    <property type="entry name" value="ABC_TM1"/>
    <property type="match status" value="1"/>
</dbReference>
<keyword evidence="4 7" id="KW-0812">Transmembrane</keyword>
<organism evidence="10 11">
    <name type="scientific">Mycolicibacterium smegmatis (strain ATCC 700084 / mc(2)155)</name>
    <name type="common">Mycobacterium smegmatis</name>
    <dbReference type="NCBI Taxonomy" id="246196"/>
    <lineage>
        <taxon>Bacteria</taxon>
        <taxon>Bacillati</taxon>
        <taxon>Actinomycetota</taxon>
        <taxon>Actinomycetes</taxon>
        <taxon>Mycobacteriales</taxon>
        <taxon>Mycobacteriaceae</taxon>
        <taxon>Mycolicibacterium</taxon>
    </lineage>
</organism>
<feature type="domain" description="ABC transmembrane type-1" evidence="9">
    <location>
        <begin position="89"/>
        <end position="297"/>
    </location>
</feature>
<keyword evidence="2 7" id="KW-0813">Transport</keyword>
<keyword evidence="3" id="KW-1003">Cell membrane</keyword>
<dbReference type="PANTHER" id="PTHR43005:SF1">
    <property type="entry name" value="SPERMIDINE_PUTRESCINE TRANSPORT SYSTEM PERMEASE PROTEIN"/>
    <property type="match status" value="1"/>
</dbReference>
<feature type="transmembrane region" description="Helical" evidence="7">
    <location>
        <begin position="33"/>
        <end position="54"/>
    </location>
</feature>
<keyword evidence="5 7" id="KW-1133">Transmembrane helix</keyword>
<evidence type="ECO:0000256" key="5">
    <source>
        <dbReference type="ARBA" id="ARBA00022989"/>
    </source>
</evidence>
<dbReference type="Pfam" id="PF00528">
    <property type="entry name" value="BPD_transp_1"/>
    <property type="match status" value="1"/>
</dbReference>
<name>I7FDA9_MYCS2</name>